<proteinExistence type="predicted"/>
<evidence type="ECO:0000313" key="1">
    <source>
        <dbReference type="EMBL" id="EDL76153.1"/>
    </source>
</evidence>
<sequence>MACACASWSKRLALILISAIVCLH</sequence>
<gene>
    <name evidence="1" type="ORF">rCG_49343</name>
</gene>
<accession>A6J2M1</accession>
<dbReference type="AlphaFoldDB" id="A6J2M1"/>
<reference evidence="2" key="1">
    <citation type="submission" date="2005-09" db="EMBL/GenBank/DDBJ databases">
        <authorList>
            <person name="Mural R.J."/>
            <person name="Li P.W."/>
            <person name="Adams M.D."/>
            <person name="Amanatides P.G."/>
            <person name="Baden-Tillson H."/>
            <person name="Barnstead M."/>
            <person name="Chin S.H."/>
            <person name="Dew I."/>
            <person name="Evans C.A."/>
            <person name="Ferriera S."/>
            <person name="Flanigan M."/>
            <person name="Fosler C."/>
            <person name="Glodek A."/>
            <person name="Gu Z."/>
            <person name="Holt R.A."/>
            <person name="Jennings D."/>
            <person name="Kraft C.L."/>
            <person name="Lu F."/>
            <person name="Nguyen T."/>
            <person name="Nusskern D.R."/>
            <person name="Pfannkoch C.M."/>
            <person name="Sitter C."/>
            <person name="Sutton G.G."/>
            <person name="Venter J.C."/>
            <person name="Wang Z."/>
            <person name="Woodage T."/>
            <person name="Zheng X.H."/>
            <person name="Zhong F."/>
        </authorList>
    </citation>
    <scope>NUCLEOTIDE SEQUENCE [LARGE SCALE GENOMIC DNA]</scope>
    <source>
        <strain>BN</strain>
        <strain evidence="2">Sprague-Dawley</strain>
    </source>
</reference>
<protein>
    <submittedName>
        <fullName evidence="1">RCG49343</fullName>
    </submittedName>
</protein>
<dbReference type="EMBL" id="CH473974">
    <property type="protein sequence ID" value="EDL76153.1"/>
    <property type="molecule type" value="Genomic_DNA"/>
</dbReference>
<organism evidence="1 2">
    <name type="scientific">Rattus norvegicus</name>
    <name type="common">Rat</name>
    <dbReference type="NCBI Taxonomy" id="10116"/>
    <lineage>
        <taxon>Eukaryota</taxon>
        <taxon>Metazoa</taxon>
        <taxon>Chordata</taxon>
        <taxon>Craniata</taxon>
        <taxon>Vertebrata</taxon>
        <taxon>Euteleostomi</taxon>
        <taxon>Mammalia</taxon>
        <taxon>Eutheria</taxon>
        <taxon>Euarchontoglires</taxon>
        <taxon>Glires</taxon>
        <taxon>Rodentia</taxon>
        <taxon>Myomorpha</taxon>
        <taxon>Muroidea</taxon>
        <taxon>Muridae</taxon>
        <taxon>Murinae</taxon>
        <taxon>Rattus</taxon>
    </lineage>
</organism>
<dbReference type="Proteomes" id="UP000234681">
    <property type="component" value="Chromosome 18"/>
</dbReference>
<evidence type="ECO:0000313" key="2">
    <source>
        <dbReference type="Proteomes" id="UP000234681"/>
    </source>
</evidence>
<name>A6J2M1_RAT</name>